<feature type="chain" id="PRO_5002046065" evidence="1">
    <location>
        <begin position="18"/>
        <end position="33"/>
    </location>
</feature>
<keyword evidence="1" id="KW-0732">Signal</keyword>
<name>A0A0A9FZU2_ARUDO</name>
<feature type="signal peptide" evidence="1">
    <location>
        <begin position="1"/>
        <end position="17"/>
    </location>
</feature>
<organism evidence="2">
    <name type="scientific">Arundo donax</name>
    <name type="common">Giant reed</name>
    <name type="synonym">Donax arundinaceus</name>
    <dbReference type="NCBI Taxonomy" id="35708"/>
    <lineage>
        <taxon>Eukaryota</taxon>
        <taxon>Viridiplantae</taxon>
        <taxon>Streptophyta</taxon>
        <taxon>Embryophyta</taxon>
        <taxon>Tracheophyta</taxon>
        <taxon>Spermatophyta</taxon>
        <taxon>Magnoliopsida</taxon>
        <taxon>Liliopsida</taxon>
        <taxon>Poales</taxon>
        <taxon>Poaceae</taxon>
        <taxon>PACMAD clade</taxon>
        <taxon>Arundinoideae</taxon>
        <taxon>Arundineae</taxon>
        <taxon>Arundo</taxon>
    </lineage>
</organism>
<dbReference type="AlphaFoldDB" id="A0A0A9FZU2"/>
<reference evidence="2" key="2">
    <citation type="journal article" date="2015" name="Data Brief">
        <title>Shoot transcriptome of the giant reed, Arundo donax.</title>
        <authorList>
            <person name="Barrero R.A."/>
            <person name="Guerrero F.D."/>
            <person name="Moolhuijzen P."/>
            <person name="Goolsby J.A."/>
            <person name="Tidwell J."/>
            <person name="Bellgard S.E."/>
            <person name="Bellgard M.I."/>
        </authorList>
    </citation>
    <scope>NUCLEOTIDE SEQUENCE</scope>
    <source>
        <tissue evidence="2">Shoot tissue taken approximately 20 cm above the soil surface</tissue>
    </source>
</reference>
<reference evidence="2" key="1">
    <citation type="submission" date="2014-09" db="EMBL/GenBank/DDBJ databases">
        <authorList>
            <person name="Magalhaes I.L.F."/>
            <person name="Oliveira U."/>
            <person name="Santos F.R."/>
            <person name="Vidigal T.H.D.A."/>
            <person name="Brescovit A.D."/>
            <person name="Santos A.J."/>
        </authorList>
    </citation>
    <scope>NUCLEOTIDE SEQUENCE</scope>
    <source>
        <tissue evidence="2">Shoot tissue taken approximately 20 cm above the soil surface</tissue>
    </source>
</reference>
<evidence type="ECO:0000256" key="1">
    <source>
        <dbReference type="SAM" id="SignalP"/>
    </source>
</evidence>
<proteinExistence type="predicted"/>
<evidence type="ECO:0000313" key="2">
    <source>
        <dbReference type="EMBL" id="JAE13888.1"/>
    </source>
</evidence>
<protein>
    <submittedName>
        <fullName evidence="2">Uncharacterized protein</fullName>
    </submittedName>
</protein>
<dbReference type="EMBL" id="GBRH01184008">
    <property type="protein sequence ID" value="JAE13888.1"/>
    <property type="molecule type" value="Transcribed_RNA"/>
</dbReference>
<accession>A0A0A9FZU2</accession>
<sequence>MLQFVALAIICVPFSQSIPAMVILVPFLEDEEE</sequence>